<feature type="region of interest" description="Disordered" evidence="1">
    <location>
        <begin position="395"/>
        <end position="414"/>
    </location>
</feature>
<accession>A0A5A9Q1V0</accession>
<evidence type="ECO:0000256" key="1">
    <source>
        <dbReference type="SAM" id="MobiDB-lite"/>
    </source>
</evidence>
<keyword evidence="2" id="KW-0732">Signal</keyword>
<dbReference type="PANTHER" id="PTHR38654:SF1">
    <property type="entry name" value="BUCKY BALL"/>
    <property type="match status" value="1"/>
</dbReference>
<feature type="compositionally biased region" description="Basic and acidic residues" evidence="1">
    <location>
        <begin position="645"/>
        <end position="666"/>
    </location>
</feature>
<feature type="signal peptide" evidence="2">
    <location>
        <begin position="1"/>
        <end position="24"/>
    </location>
</feature>
<dbReference type="InterPro" id="IPR053309">
    <property type="entry name" value="Balbiani_Body_Formation"/>
</dbReference>
<evidence type="ECO:0000313" key="4">
    <source>
        <dbReference type="Proteomes" id="UP000324632"/>
    </source>
</evidence>
<proteinExistence type="predicted"/>
<feature type="region of interest" description="Disordered" evidence="1">
    <location>
        <begin position="150"/>
        <end position="198"/>
    </location>
</feature>
<dbReference type="PANTHER" id="PTHR38654">
    <property type="entry name" value="BUCKY BALL-RELATED"/>
    <property type="match status" value="1"/>
</dbReference>
<reference evidence="3 4" key="1">
    <citation type="journal article" date="2019" name="Mol. Ecol. Resour.">
        <title>Chromosome-level genome assembly of Triplophysa tibetana, a fish adapted to the harsh high-altitude environment of the Tibetan Plateau.</title>
        <authorList>
            <person name="Yang X."/>
            <person name="Liu H."/>
            <person name="Ma Z."/>
            <person name="Zou Y."/>
            <person name="Zou M."/>
            <person name="Mao Y."/>
            <person name="Li X."/>
            <person name="Wang H."/>
            <person name="Chen T."/>
            <person name="Wang W."/>
            <person name="Yang R."/>
        </authorList>
    </citation>
    <scope>NUCLEOTIDE SEQUENCE [LARGE SCALE GENOMIC DNA]</scope>
    <source>
        <strain evidence="3">TTIB1903HZAU</strain>
        <tissue evidence="3">Muscle</tissue>
    </source>
</reference>
<protein>
    <submittedName>
        <fullName evidence="3">Uncharacterized protein</fullName>
    </submittedName>
</protein>
<feature type="region of interest" description="Disordered" evidence="1">
    <location>
        <begin position="641"/>
        <end position="668"/>
    </location>
</feature>
<dbReference type="EMBL" id="SOYY01000001">
    <property type="protein sequence ID" value="KAA0725627.1"/>
    <property type="molecule type" value="Genomic_DNA"/>
</dbReference>
<dbReference type="AlphaFoldDB" id="A0A5A9Q1V0"/>
<feature type="compositionally biased region" description="Low complexity" evidence="1">
    <location>
        <begin position="183"/>
        <end position="195"/>
    </location>
</feature>
<feature type="region of interest" description="Disordered" evidence="1">
    <location>
        <begin position="587"/>
        <end position="616"/>
    </location>
</feature>
<feature type="chain" id="PRO_5022680925" evidence="2">
    <location>
        <begin position="25"/>
        <end position="738"/>
    </location>
</feature>
<name>A0A5A9Q1V0_9TELE</name>
<evidence type="ECO:0000256" key="2">
    <source>
        <dbReference type="SAM" id="SignalP"/>
    </source>
</evidence>
<comment type="caution">
    <text evidence="3">The sequence shown here is derived from an EMBL/GenBank/DDBJ whole genome shotgun (WGS) entry which is preliminary data.</text>
</comment>
<evidence type="ECO:0000313" key="3">
    <source>
        <dbReference type="EMBL" id="KAA0725627.1"/>
    </source>
</evidence>
<feature type="region of interest" description="Disordered" evidence="1">
    <location>
        <begin position="477"/>
        <end position="496"/>
    </location>
</feature>
<sequence length="738" mass="82166">MDLLSYTLMLNVWWCVAVMAAVSAQELSGGVSDLHSQAPRHSARLVHQDQQFHRQPFYIPNTQPLMPYQWPLSAPYVPYTGFPGLGYGMVMPSLTMPPYLDVSGYMLPHAQVHMLDHRHVMNPHLPPNISHQANRFHFQTAVPQNHVMVSSEVQTEPPCRSSAQDSHAGSESGRGTGCDSPVSASGSSAENNSGGCAEDTPVFTHNRVVSSNTINTSAVSALHKSEVLLQAERVQIKCSETPSRLKMIRTSENTELTCKDAGDLLQCSVGSIHSEDVVLCSYRSLAIRKHKQGVDAGYLRKRGLPVCKVGMSPSCAACPKVDAWNVKKSSEGDQSCEIQRTCHLKKTKHNFKILRLPFDTRTYSQLEASVWSVESLVPYVPSILRSPKTPESHAVALGRNQHTTESTKRHHQEFRRCRSPYGPSMTFDTQTCRQLEASMWSVESLVPYVPSGDWMIGKGHVTPQKCPKGDAVPLVKNPHTESTKRHASPHRPSTNYSQLEASVWSVESLMPYVPSILKTQKTPESHAVPVEKNQHTIESTKHQALHKCGSPYRPSTSWLADLGNVYYYSKLPALQKKLSGVCRSPVENHGPEGKQTCSPELSPLKPKTRRKLRPSGSNECGGTPAVSCGCVSHYSIKTPQCSCKTDPKPSDSHSCRRHESSGDKTHHETRKMILGSHLMKLRERPDLCEDCRCLYDDDDDNDEDWLSWRWRGTTRGEKKMQIKTSGQGVHIKNRVKAH</sequence>
<organism evidence="3 4">
    <name type="scientific">Triplophysa tibetana</name>
    <dbReference type="NCBI Taxonomy" id="1572043"/>
    <lineage>
        <taxon>Eukaryota</taxon>
        <taxon>Metazoa</taxon>
        <taxon>Chordata</taxon>
        <taxon>Craniata</taxon>
        <taxon>Vertebrata</taxon>
        <taxon>Euteleostomi</taxon>
        <taxon>Actinopterygii</taxon>
        <taxon>Neopterygii</taxon>
        <taxon>Teleostei</taxon>
        <taxon>Ostariophysi</taxon>
        <taxon>Cypriniformes</taxon>
        <taxon>Nemacheilidae</taxon>
        <taxon>Triplophysa</taxon>
    </lineage>
</organism>
<gene>
    <name evidence="3" type="ORF">E1301_Tti021817</name>
</gene>
<keyword evidence="4" id="KW-1185">Reference proteome</keyword>
<dbReference type="Proteomes" id="UP000324632">
    <property type="component" value="Chromosome 1"/>
</dbReference>